<dbReference type="GO" id="GO:1990904">
    <property type="term" value="C:ribonucleoprotein complex"/>
    <property type="evidence" value="ECO:0007669"/>
    <property type="project" value="UniProtKB-KW"/>
</dbReference>
<comment type="similarity">
    <text evidence="1 5">Belongs to the bacterial ribosomal protein bL33 family.</text>
</comment>
<dbReference type="PROSITE" id="PS00582">
    <property type="entry name" value="RIBOSOMAL_L33"/>
    <property type="match status" value="1"/>
</dbReference>
<name>A0A9D1DM30_9FIRM</name>
<dbReference type="Pfam" id="PF00471">
    <property type="entry name" value="Ribosomal_L33"/>
    <property type="match status" value="1"/>
</dbReference>
<proteinExistence type="inferred from homology"/>
<dbReference type="InterPro" id="IPR011332">
    <property type="entry name" value="Ribosomal_zn-bd"/>
</dbReference>
<dbReference type="Gene3D" id="2.20.28.120">
    <property type="entry name" value="Ribosomal protein L33"/>
    <property type="match status" value="1"/>
</dbReference>
<dbReference type="Proteomes" id="UP000824238">
    <property type="component" value="Unassembled WGS sequence"/>
</dbReference>
<evidence type="ECO:0000313" key="7">
    <source>
        <dbReference type="Proteomes" id="UP000824238"/>
    </source>
</evidence>
<evidence type="ECO:0000256" key="4">
    <source>
        <dbReference type="ARBA" id="ARBA00035176"/>
    </source>
</evidence>
<protein>
    <recommendedName>
        <fullName evidence="4 5">Large ribosomal subunit protein bL33</fullName>
    </recommendedName>
</protein>
<dbReference type="GO" id="GO:0005737">
    <property type="term" value="C:cytoplasm"/>
    <property type="evidence" value="ECO:0007669"/>
    <property type="project" value="UniProtKB-ARBA"/>
</dbReference>
<evidence type="ECO:0000256" key="3">
    <source>
        <dbReference type="ARBA" id="ARBA00023274"/>
    </source>
</evidence>
<dbReference type="NCBIfam" id="NF001764">
    <property type="entry name" value="PRK00504.1"/>
    <property type="match status" value="1"/>
</dbReference>
<dbReference type="NCBIfam" id="NF001860">
    <property type="entry name" value="PRK00595.1"/>
    <property type="match status" value="1"/>
</dbReference>
<accession>A0A9D1DM30</accession>
<evidence type="ECO:0000256" key="5">
    <source>
        <dbReference type="HAMAP-Rule" id="MF_00294"/>
    </source>
</evidence>
<dbReference type="NCBIfam" id="TIGR01023">
    <property type="entry name" value="rpmG_bact"/>
    <property type="match status" value="1"/>
</dbReference>
<keyword evidence="2 5" id="KW-0689">Ribosomal protein</keyword>
<evidence type="ECO:0000256" key="1">
    <source>
        <dbReference type="ARBA" id="ARBA00007596"/>
    </source>
</evidence>
<gene>
    <name evidence="5 6" type="primary">rpmG</name>
    <name evidence="6" type="ORF">IAD36_07255</name>
</gene>
<dbReference type="GO" id="GO:0005840">
    <property type="term" value="C:ribosome"/>
    <property type="evidence" value="ECO:0007669"/>
    <property type="project" value="UniProtKB-KW"/>
</dbReference>
<dbReference type="GO" id="GO:0003735">
    <property type="term" value="F:structural constituent of ribosome"/>
    <property type="evidence" value="ECO:0007669"/>
    <property type="project" value="InterPro"/>
</dbReference>
<dbReference type="EMBL" id="DVHH01000173">
    <property type="protein sequence ID" value="HIR55370.1"/>
    <property type="molecule type" value="Genomic_DNA"/>
</dbReference>
<dbReference type="PANTHER" id="PTHR43168:SF2">
    <property type="entry name" value="LARGE RIBOSOMAL SUBUNIT PROTEIN BL33C"/>
    <property type="match status" value="1"/>
</dbReference>
<dbReference type="PANTHER" id="PTHR43168">
    <property type="entry name" value="50S RIBOSOMAL PROTEIN L33, CHLOROPLASTIC"/>
    <property type="match status" value="1"/>
</dbReference>
<dbReference type="SUPFAM" id="SSF57829">
    <property type="entry name" value="Zn-binding ribosomal proteins"/>
    <property type="match status" value="1"/>
</dbReference>
<dbReference type="InterPro" id="IPR001705">
    <property type="entry name" value="Ribosomal_bL33"/>
</dbReference>
<comment type="caution">
    <text evidence="6">The sequence shown here is derived from an EMBL/GenBank/DDBJ whole genome shotgun (WGS) entry which is preliminary data.</text>
</comment>
<evidence type="ECO:0000313" key="6">
    <source>
        <dbReference type="EMBL" id="HIR55370.1"/>
    </source>
</evidence>
<organism evidence="6 7">
    <name type="scientific">Candidatus Scatomorpha intestinigallinarum</name>
    <dbReference type="NCBI Taxonomy" id="2840923"/>
    <lineage>
        <taxon>Bacteria</taxon>
        <taxon>Bacillati</taxon>
        <taxon>Bacillota</taxon>
        <taxon>Clostridia</taxon>
        <taxon>Eubacteriales</taxon>
        <taxon>Candidatus Scatomorpha</taxon>
    </lineage>
</organism>
<dbReference type="AlphaFoldDB" id="A0A9D1DM30"/>
<dbReference type="InterPro" id="IPR038584">
    <property type="entry name" value="Ribosomal_bL33_sf"/>
</dbReference>
<reference evidence="6" key="1">
    <citation type="submission" date="2020-10" db="EMBL/GenBank/DDBJ databases">
        <authorList>
            <person name="Gilroy R."/>
        </authorList>
    </citation>
    <scope>NUCLEOTIDE SEQUENCE</scope>
    <source>
        <strain evidence="6">ChiGjej3B3-7149</strain>
    </source>
</reference>
<dbReference type="HAMAP" id="MF_00294">
    <property type="entry name" value="Ribosomal_bL33"/>
    <property type="match status" value="1"/>
</dbReference>
<dbReference type="InterPro" id="IPR018264">
    <property type="entry name" value="Ribosomal_bL33_CS"/>
</dbReference>
<dbReference type="GO" id="GO:0006412">
    <property type="term" value="P:translation"/>
    <property type="evidence" value="ECO:0007669"/>
    <property type="project" value="UniProtKB-UniRule"/>
</dbReference>
<sequence>MAVGARVKVILRCSECKERNYFTVKNKKNTPDRLEMKKYCPRCRKYTVHNETK</sequence>
<reference evidence="6" key="2">
    <citation type="journal article" date="2021" name="PeerJ">
        <title>Extensive microbial diversity within the chicken gut microbiome revealed by metagenomics and culture.</title>
        <authorList>
            <person name="Gilroy R."/>
            <person name="Ravi A."/>
            <person name="Getino M."/>
            <person name="Pursley I."/>
            <person name="Horton D.L."/>
            <person name="Alikhan N.F."/>
            <person name="Baker D."/>
            <person name="Gharbi K."/>
            <person name="Hall N."/>
            <person name="Watson M."/>
            <person name="Adriaenssens E.M."/>
            <person name="Foster-Nyarko E."/>
            <person name="Jarju S."/>
            <person name="Secka A."/>
            <person name="Antonio M."/>
            <person name="Oren A."/>
            <person name="Chaudhuri R.R."/>
            <person name="La Ragione R."/>
            <person name="Hildebrand F."/>
            <person name="Pallen M.J."/>
        </authorList>
    </citation>
    <scope>NUCLEOTIDE SEQUENCE</scope>
    <source>
        <strain evidence="6">ChiGjej3B3-7149</strain>
    </source>
</reference>
<keyword evidence="3 5" id="KW-0687">Ribonucleoprotein</keyword>
<evidence type="ECO:0000256" key="2">
    <source>
        <dbReference type="ARBA" id="ARBA00022980"/>
    </source>
</evidence>